<comment type="subcellular location">
    <subcellularLocation>
        <location evidence="1">Nucleus</location>
    </subcellularLocation>
</comment>
<dbReference type="EMBL" id="CAXHTA020000005">
    <property type="protein sequence ID" value="CAL5221441.1"/>
    <property type="molecule type" value="Genomic_DNA"/>
</dbReference>
<sequence>MPGGPSAAKKKRLENLESRLDTSKRKGSPAQARKGQQPLSKKQKSSGQHARKGQAVSGRNQYHGSGKPAQGPLPAALEELLPPYDPLESIVDAALPKDHQGEAGGKDAAFVDTLLERLALDNPKVASSRGALGLRQQDRNILLDNPAGKLKRARSANVPARQLLSGRKLKALGLQHPAPDQHRYDALWPLHLMWRQYVMGVLSASGASEETAYQLDLHGCYLKVLKHPNAQLAGLEGIAVKASERNVHLVTKDDRYAVIPRSPGSELRYRVSNSDVVSLLH</sequence>
<dbReference type="InterPro" id="IPR016848">
    <property type="entry name" value="RNase_P/MRP_Rpp29-subunit"/>
</dbReference>
<proteinExistence type="inferred from homology"/>
<protein>
    <submittedName>
        <fullName evidence="4">G3630 protein</fullName>
    </submittedName>
</protein>
<keyword evidence="5" id="KW-1185">Reference proteome</keyword>
<dbReference type="InterPro" id="IPR036980">
    <property type="entry name" value="RNase_P/MRP_Rpp29_sf"/>
</dbReference>
<dbReference type="Proteomes" id="UP001497392">
    <property type="component" value="Unassembled WGS sequence"/>
</dbReference>
<evidence type="ECO:0000256" key="1">
    <source>
        <dbReference type="ARBA" id="ARBA00004123"/>
    </source>
</evidence>
<feature type="compositionally biased region" description="Basic residues" evidence="3">
    <location>
        <begin position="41"/>
        <end position="52"/>
    </location>
</feature>
<dbReference type="InterPro" id="IPR002730">
    <property type="entry name" value="Rpp29/RNP1"/>
</dbReference>
<dbReference type="PANTHER" id="PTHR13348:SF0">
    <property type="entry name" value="RIBONUCLEASE P PROTEIN SUBUNIT P29"/>
    <property type="match status" value="1"/>
</dbReference>
<dbReference type="Gene3D" id="2.30.30.210">
    <property type="entry name" value="Ribonuclease P/MRP, subunit p29"/>
    <property type="match status" value="1"/>
</dbReference>
<comment type="similarity">
    <text evidence="2">Belongs to the eukaryotic/archaeal RNase P protein component 1 family.</text>
</comment>
<evidence type="ECO:0000313" key="4">
    <source>
        <dbReference type="EMBL" id="CAL5221441.1"/>
    </source>
</evidence>
<name>A0ABP1FPU7_9CHLO</name>
<gene>
    <name evidence="4" type="primary">g3630</name>
    <name evidence="4" type="ORF">VP750_LOCUS3100</name>
</gene>
<dbReference type="Pfam" id="PF01868">
    <property type="entry name" value="RNase_P-MRP_p29"/>
    <property type="match status" value="1"/>
</dbReference>
<dbReference type="InterPro" id="IPR023534">
    <property type="entry name" value="Rof/RNase_P-like"/>
</dbReference>
<dbReference type="PANTHER" id="PTHR13348">
    <property type="entry name" value="RIBONUCLEASE P SUBUNIT P29"/>
    <property type="match status" value="1"/>
</dbReference>
<feature type="region of interest" description="Disordered" evidence="3">
    <location>
        <begin position="1"/>
        <end position="74"/>
    </location>
</feature>
<comment type="caution">
    <text evidence="4">The sequence shown here is derived from an EMBL/GenBank/DDBJ whole genome shotgun (WGS) entry which is preliminary data.</text>
</comment>
<evidence type="ECO:0000256" key="2">
    <source>
        <dbReference type="ARBA" id="ARBA00006181"/>
    </source>
</evidence>
<feature type="compositionally biased region" description="Basic and acidic residues" evidence="3">
    <location>
        <begin position="13"/>
        <end position="24"/>
    </location>
</feature>
<evidence type="ECO:0000256" key="3">
    <source>
        <dbReference type="SAM" id="MobiDB-lite"/>
    </source>
</evidence>
<accession>A0ABP1FPU7</accession>
<dbReference type="SUPFAM" id="SSF101744">
    <property type="entry name" value="Rof/RNase P subunit-like"/>
    <property type="match status" value="1"/>
</dbReference>
<organism evidence="4 5">
    <name type="scientific">Coccomyxa viridis</name>
    <dbReference type="NCBI Taxonomy" id="1274662"/>
    <lineage>
        <taxon>Eukaryota</taxon>
        <taxon>Viridiplantae</taxon>
        <taxon>Chlorophyta</taxon>
        <taxon>core chlorophytes</taxon>
        <taxon>Trebouxiophyceae</taxon>
        <taxon>Trebouxiophyceae incertae sedis</taxon>
        <taxon>Coccomyxaceae</taxon>
        <taxon>Coccomyxa</taxon>
    </lineage>
</organism>
<evidence type="ECO:0000313" key="5">
    <source>
        <dbReference type="Proteomes" id="UP001497392"/>
    </source>
</evidence>
<reference evidence="4 5" key="1">
    <citation type="submission" date="2024-06" db="EMBL/GenBank/DDBJ databases">
        <authorList>
            <person name="Kraege A."/>
            <person name="Thomma B."/>
        </authorList>
    </citation>
    <scope>NUCLEOTIDE SEQUENCE [LARGE SCALE GENOMIC DNA]</scope>
</reference>